<dbReference type="EMBL" id="PIDR01000006">
    <property type="protein sequence ID" value="PLO75488.1"/>
    <property type="molecule type" value="Genomic_DNA"/>
</dbReference>
<reference evidence="1 2" key="1">
    <citation type="submission" date="2017-11" db="EMBL/GenBank/DDBJ databases">
        <authorList>
            <person name="Han C.G."/>
        </authorList>
    </citation>
    <scope>NUCLEOTIDE SEQUENCE [LARGE SCALE GENOMIC DNA]</scope>
    <source>
        <strain evidence="1 2">A10</strain>
    </source>
</reference>
<sequence length="1016" mass="114046">MSERLVYALESFIAAASRHTFSRDLPDYCDLRTIIRLTEEDRIRRPETEAPYIFSTRDGHYVSVLSVEGAFTEFDEDVDGLEQSLETWVDTLATALNAEFGRPGHKISMVYERDPAQGQAEIDHLLTPQYQSIRRLGLNIRDVLDEKSRKLAPWIARERCWLVIWTSRASLSSAEIRDEQARIAAMNKQIPPARFGQIPTLSSLVSLKIRHDAFLEMLEHTLFNSGRGLMIRLLDAHEAGHDIRAQVDREGTSPEWYPLLPDDHITPHGDRKGDDHTPFLAPWLNYQLMSEAPETKGNLVRVGQTWHGSLSMFIGPQQRQSFTRLLSHIPRGLPFRIRTDIAPGGMRKLGMTKTALTFLAVLPALRPVWDCVCRLEQADRQDPVTVTTITTSTWGRSEEEVNRNLTLLQKAFQSWGVCEMTSQTGDPYRVWTSTILAASAASGPNLLYPPLSEVLGMLPLNRAATPWAGDGNIPFITLDGKLCPVRLGTSKQNKHTTLITGDSGFGKSVLLNVLNEITITSAQTALPFIGIVDKGFSAQGLIQMIRDALPAHRKDEAVGIILQNHEDFCRNPFDVQLGARKPVIPEKEWLLNLLYALCIDPTTGEAPNARDTRQILNRITDEAYRATAETQPRLYTAGVLEDVDRALEETGLLMRYDSEWFATAPWYDIRDILFRAGRTHEAQSAQYQAVPELADLQHWLNHEDVQAAFGTVTRDGSAEKLLNYIARCLTQAASEFRMLNGRTRWALNPASRVVAIDLNNCMGDKTAAGYLKTGIMYLFAGQVTGGHFILPQYRDDLFSTVDPIFHSLHLARLDQLDQELKTKIYDEVHNARGVPFIFSALETNDREQRKFGICTMLSTQFLPDIPPDILKSANSLFLMQARPEDMPLLKAHFDIPDVTLRRFMREGKGAAPDGSGTAFLGVFRTKQATTARILKNTLGPLELWALNSSPTDSALRRTLCEDLPGETVRQLLAENFPQGSAEKIIEYRRRKAGENDAGNIIRQLAAELIEKRGYAL</sequence>
<reference evidence="1 2" key="2">
    <citation type="submission" date="2018-01" db="EMBL/GenBank/DDBJ databases">
        <title>Genomic study of Klebsiella pneumoniae.</title>
        <authorList>
            <person name="Yang Y."/>
            <person name="Bicalho R."/>
        </authorList>
    </citation>
    <scope>NUCLEOTIDE SEQUENCE [LARGE SCALE GENOMIC DNA]</scope>
    <source>
        <strain evidence="1 2">A10</strain>
    </source>
</reference>
<name>A0A2J5QBM4_9ENTR</name>
<gene>
    <name evidence="1" type="ORF">CWN49_01000</name>
</gene>
<evidence type="ECO:0000313" key="1">
    <source>
        <dbReference type="EMBL" id="PLO75488.1"/>
    </source>
</evidence>
<dbReference type="Gene3D" id="3.40.50.300">
    <property type="entry name" value="P-loop containing nucleotide triphosphate hydrolases"/>
    <property type="match status" value="1"/>
</dbReference>
<dbReference type="SUPFAM" id="SSF52540">
    <property type="entry name" value="P-loop containing nucleoside triphosphate hydrolases"/>
    <property type="match status" value="1"/>
</dbReference>
<dbReference type="RefSeq" id="WP_049593965.1">
    <property type="nucleotide sequence ID" value="NZ_CAXLPK010000002.1"/>
</dbReference>
<dbReference type="Proteomes" id="UP000234667">
    <property type="component" value="Unassembled WGS sequence"/>
</dbReference>
<comment type="caution">
    <text evidence="1">The sequence shown here is derived from an EMBL/GenBank/DDBJ whole genome shotgun (WGS) entry which is preliminary data.</text>
</comment>
<evidence type="ECO:0000313" key="2">
    <source>
        <dbReference type="Proteomes" id="UP000234667"/>
    </source>
</evidence>
<organism evidence="1 2">
    <name type="scientific">Klebsiella michiganensis</name>
    <dbReference type="NCBI Taxonomy" id="1134687"/>
    <lineage>
        <taxon>Bacteria</taxon>
        <taxon>Pseudomonadati</taxon>
        <taxon>Pseudomonadota</taxon>
        <taxon>Gammaproteobacteria</taxon>
        <taxon>Enterobacterales</taxon>
        <taxon>Enterobacteriaceae</taxon>
        <taxon>Klebsiella/Raoultella group</taxon>
        <taxon>Klebsiella</taxon>
    </lineage>
</organism>
<protein>
    <submittedName>
        <fullName evidence="1">Conjugal transfer protein</fullName>
    </submittedName>
</protein>
<proteinExistence type="predicted"/>
<dbReference type="InterPro" id="IPR027417">
    <property type="entry name" value="P-loop_NTPase"/>
</dbReference>
<dbReference type="AlphaFoldDB" id="A0A2J5QBM4"/>
<accession>A0A2J5QBM4</accession>